<dbReference type="EMBL" id="MCFI01000033">
    <property type="protein sequence ID" value="ORY73685.1"/>
    <property type="molecule type" value="Genomic_DNA"/>
</dbReference>
<keyword evidence="2" id="KW-0812">Transmembrane</keyword>
<dbReference type="PROSITE" id="PS00122">
    <property type="entry name" value="CARBOXYLESTERASE_B_1"/>
    <property type="match status" value="1"/>
</dbReference>
<dbReference type="STRING" id="56484.A0A1Y2ES60"/>
<gene>
    <name evidence="4" type="ORF">BCR37DRAFT_230847</name>
</gene>
<proteinExistence type="predicted"/>
<dbReference type="GO" id="GO:0016787">
    <property type="term" value="F:hydrolase activity"/>
    <property type="evidence" value="ECO:0007669"/>
    <property type="project" value="UniProtKB-KW"/>
</dbReference>
<evidence type="ECO:0000313" key="5">
    <source>
        <dbReference type="Proteomes" id="UP000193685"/>
    </source>
</evidence>
<evidence type="ECO:0000256" key="2">
    <source>
        <dbReference type="SAM" id="Phobius"/>
    </source>
</evidence>
<name>A0A1Y2ES60_PROLT</name>
<dbReference type="SUPFAM" id="SSF53474">
    <property type="entry name" value="alpha/beta-Hydrolases"/>
    <property type="match status" value="1"/>
</dbReference>
<keyword evidence="1 4" id="KW-0378">Hydrolase</keyword>
<dbReference type="PANTHER" id="PTHR48081">
    <property type="entry name" value="AB HYDROLASE SUPERFAMILY PROTEIN C4A8.06C"/>
    <property type="match status" value="1"/>
</dbReference>
<organism evidence="4 5">
    <name type="scientific">Protomyces lactucae-debilis</name>
    <dbReference type="NCBI Taxonomy" id="2754530"/>
    <lineage>
        <taxon>Eukaryota</taxon>
        <taxon>Fungi</taxon>
        <taxon>Dikarya</taxon>
        <taxon>Ascomycota</taxon>
        <taxon>Taphrinomycotina</taxon>
        <taxon>Taphrinomycetes</taxon>
        <taxon>Taphrinales</taxon>
        <taxon>Protomycetaceae</taxon>
        <taxon>Protomyces</taxon>
    </lineage>
</organism>
<evidence type="ECO:0000313" key="4">
    <source>
        <dbReference type="EMBL" id="ORY73685.1"/>
    </source>
</evidence>
<dbReference type="InterPro" id="IPR050300">
    <property type="entry name" value="GDXG_lipolytic_enzyme"/>
</dbReference>
<evidence type="ECO:0000259" key="3">
    <source>
        <dbReference type="Pfam" id="PF20434"/>
    </source>
</evidence>
<dbReference type="RefSeq" id="XP_040721865.1">
    <property type="nucleotide sequence ID" value="XM_040866503.1"/>
</dbReference>
<dbReference type="InterPro" id="IPR049492">
    <property type="entry name" value="BD-FAE-like_dom"/>
</dbReference>
<dbReference type="PANTHER" id="PTHR48081:SF33">
    <property type="entry name" value="KYNURENINE FORMAMIDASE"/>
    <property type="match status" value="1"/>
</dbReference>
<dbReference type="OMA" id="HAFNIFT"/>
<keyword evidence="2" id="KW-1133">Transmembrane helix</keyword>
<dbReference type="InterPro" id="IPR029058">
    <property type="entry name" value="AB_hydrolase_fold"/>
</dbReference>
<evidence type="ECO:0000256" key="1">
    <source>
        <dbReference type="ARBA" id="ARBA00022801"/>
    </source>
</evidence>
<comment type="caution">
    <text evidence="4">The sequence shown here is derived from an EMBL/GenBank/DDBJ whole genome shotgun (WGS) entry which is preliminary data.</text>
</comment>
<feature type="domain" description="BD-FAE-like" evidence="3">
    <location>
        <begin position="201"/>
        <end position="398"/>
    </location>
</feature>
<feature type="transmembrane region" description="Helical" evidence="2">
    <location>
        <begin position="39"/>
        <end position="59"/>
    </location>
</feature>
<dbReference type="GeneID" id="63783102"/>
<dbReference type="InterPro" id="IPR019826">
    <property type="entry name" value="Carboxylesterase_B_AS"/>
</dbReference>
<reference evidence="4 5" key="1">
    <citation type="submission" date="2016-07" db="EMBL/GenBank/DDBJ databases">
        <title>Pervasive Adenine N6-methylation of Active Genes in Fungi.</title>
        <authorList>
            <consortium name="DOE Joint Genome Institute"/>
            <person name="Mondo S.J."/>
            <person name="Dannebaum R.O."/>
            <person name="Kuo R.C."/>
            <person name="Labutti K."/>
            <person name="Haridas S."/>
            <person name="Kuo A."/>
            <person name="Salamov A."/>
            <person name="Ahrendt S.R."/>
            <person name="Lipzen A."/>
            <person name="Sullivan W."/>
            <person name="Andreopoulos W.B."/>
            <person name="Clum A."/>
            <person name="Lindquist E."/>
            <person name="Daum C."/>
            <person name="Ramamoorthy G.K."/>
            <person name="Gryganskyi A."/>
            <person name="Culley D."/>
            <person name="Magnuson J.K."/>
            <person name="James T.Y."/>
            <person name="O'Malley M.A."/>
            <person name="Stajich J.E."/>
            <person name="Spatafora J.W."/>
            <person name="Visel A."/>
            <person name="Grigoriev I.V."/>
        </authorList>
    </citation>
    <scope>NUCLEOTIDE SEQUENCE [LARGE SCALE GENOMIC DNA]</scope>
    <source>
        <strain evidence="4 5">12-1054</strain>
    </source>
</reference>
<feature type="transmembrane region" description="Helical" evidence="2">
    <location>
        <begin position="107"/>
        <end position="128"/>
    </location>
</feature>
<dbReference type="Pfam" id="PF20434">
    <property type="entry name" value="BD-FAE"/>
    <property type="match status" value="1"/>
</dbReference>
<dbReference type="AlphaFoldDB" id="A0A1Y2ES60"/>
<dbReference type="OrthoDB" id="408631at2759"/>
<sequence>MIALVKSLLVWAIWTGWHSTCYSIKLTILLLTKLPLLSYIAWATFSSLAVIAALSPDLVSQYRPLVRKAALFNCVALSAVSEVPHLIIVLKLFFIGFSRIYGTYRAVISWPFLLLDIISLAGCLGILYHQAEDVQTMVEQAAPFLERDSTRFDAFNLLVEVFAPLWREDELVCFKDAGYFGAEQLRENSVKRLVLEDTGTMDIYSTGFPPGSNKPIVINIHGGSWSRGSNKVPNAVLTTMARSGEVLVMSINFRLAPKFPLPAAIIDIKRAIIWAKKAAKNFGGDPNNIILMGDSSGGHCALLSALTANIEAFQEQTPDADTSVQGAVLLCPALDPTNKFNISHRSGEDSWFVRACCGGDEAAAKLVHPLEYASKDMPPLLSLHGTADTLVDIKNSRCWQARCAEIGAKDKFDLVEMPRAHHVYFIFRSIRTIAAGLIAVDWIQHRSKLTKDR</sequence>
<keyword evidence="5" id="KW-1185">Reference proteome</keyword>
<dbReference type="Gene3D" id="3.40.50.1820">
    <property type="entry name" value="alpha/beta hydrolase"/>
    <property type="match status" value="1"/>
</dbReference>
<accession>A0A1Y2ES60</accession>
<feature type="transmembrane region" description="Helical" evidence="2">
    <location>
        <begin position="71"/>
        <end position="95"/>
    </location>
</feature>
<protein>
    <submittedName>
        <fullName evidence="4">Alpha/Beta hydrolase protein</fullName>
    </submittedName>
</protein>
<dbReference type="Proteomes" id="UP000193685">
    <property type="component" value="Unassembled WGS sequence"/>
</dbReference>
<keyword evidence="2" id="KW-0472">Membrane</keyword>